<reference evidence="1 2" key="1">
    <citation type="submission" date="2019-03" db="EMBL/GenBank/DDBJ databases">
        <title>Genomic Encyclopedia of Type Strains, Phase IV (KMG-IV): sequencing the most valuable type-strain genomes for metagenomic binning, comparative biology and taxonomic classification.</title>
        <authorList>
            <person name="Goeker M."/>
        </authorList>
    </citation>
    <scope>NUCLEOTIDE SEQUENCE [LARGE SCALE GENOMIC DNA]</scope>
    <source>
        <strain evidence="1 2">DSM 11170</strain>
    </source>
</reference>
<dbReference type="RefSeq" id="WP_131919216.1">
    <property type="nucleotide sequence ID" value="NZ_JAOQNU010000011.1"/>
</dbReference>
<sequence>MENWALQPGEHPYRIMLTHPGQDPVAGQNNKGELQAVRFYTKQNNRGAIDCLLIYEYADRQAVRQAKDFPPDQFEYFFEGVCTRCPLTYEVIDGFTQEAQALALWQEFTAPEVKAAV</sequence>
<proteinExistence type="predicted"/>
<comment type="caution">
    <text evidence="1">The sequence shown here is derived from an EMBL/GenBank/DDBJ whole genome shotgun (WGS) entry which is preliminary data.</text>
</comment>
<evidence type="ECO:0000313" key="1">
    <source>
        <dbReference type="EMBL" id="TCP64229.1"/>
    </source>
</evidence>
<dbReference type="EMBL" id="SLXT01000011">
    <property type="protein sequence ID" value="TCP64229.1"/>
    <property type="molecule type" value="Genomic_DNA"/>
</dbReference>
<dbReference type="OrthoDB" id="2082259at2"/>
<organism evidence="1 2">
    <name type="scientific">Heliophilum fasciatum</name>
    <dbReference type="NCBI Taxonomy" id="35700"/>
    <lineage>
        <taxon>Bacteria</taxon>
        <taxon>Bacillati</taxon>
        <taxon>Bacillota</taxon>
        <taxon>Clostridia</taxon>
        <taxon>Eubacteriales</taxon>
        <taxon>Heliobacteriaceae</taxon>
        <taxon>Heliophilum</taxon>
    </lineage>
</organism>
<accession>A0A4R2RNG6</accession>
<evidence type="ECO:0000313" key="2">
    <source>
        <dbReference type="Proteomes" id="UP000294813"/>
    </source>
</evidence>
<protein>
    <submittedName>
        <fullName evidence="1">Uncharacterized protein</fullName>
    </submittedName>
</protein>
<gene>
    <name evidence="1" type="ORF">EDD73_11184</name>
</gene>
<keyword evidence="2" id="KW-1185">Reference proteome</keyword>
<name>A0A4R2RNG6_9FIRM</name>
<dbReference type="AlphaFoldDB" id="A0A4R2RNG6"/>
<dbReference type="Proteomes" id="UP000294813">
    <property type="component" value="Unassembled WGS sequence"/>
</dbReference>